<organism evidence="2 3">
    <name type="scientific">Helicobacter japonicus</name>
    <dbReference type="NCBI Taxonomy" id="425400"/>
    <lineage>
        <taxon>Bacteria</taxon>
        <taxon>Pseudomonadati</taxon>
        <taxon>Campylobacterota</taxon>
        <taxon>Epsilonproteobacteria</taxon>
        <taxon>Campylobacterales</taxon>
        <taxon>Helicobacteraceae</taxon>
        <taxon>Helicobacter</taxon>
    </lineage>
</organism>
<dbReference type="AlphaFoldDB" id="A0A4U8TQ31"/>
<keyword evidence="1" id="KW-0812">Transmembrane</keyword>
<proteinExistence type="predicted"/>
<dbReference type="STRING" id="425400.LS65_07915"/>
<dbReference type="SUPFAM" id="SSF54523">
    <property type="entry name" value="Pili subunits"/>
    <property type="match status" value="1"/>
</dbReference>
<accession>A0A4U8TQ31</accession>
<dbReference type="Proteomes" id="UP000029707">
    <property type="component" value="Unassembled WGS sequence"/>
</dbReference>
<sequence>MRYSKRAGFSTFELLCVVIIVAIIGSIGVRYLGYITHKQCLLHLKARLAHTQNALNAYYADSFVRGDSINPIYAQNILSTLGDNATPQCVFIVQKTQLIAIIGTQNVVFSVTPPTLTLNPKISCNIAESLCRDLSDRILDK</sequence>
<dbReference type="EMBL" id="JRMQ02000002">
    <property type="protein sequence ID" value="TLE02740.1"/>
    <property type="molecule type" value="Genomic_DNA"/>
</dbReference>
<keyword evidence="3" id="KW-1185">Reference proteome</keyword>
<evidence type="ECO:0000256" key="1">
    <source>
        <dbReference type="SAM" id="Phobius"/>
    </source>
</evidence>
<feature type="transmembrane region" description="Helical" evidence="1">
    <location>
        <begin position="12"/>
        <end position="33"/>
    </location>
</feature>
<dbReference type="InterPro" id="IPR045584">
    <property type="entry name" value="Pilin-like"/>
</dbReference>
<evidence type="ECO:0000313" key="2">
    <source>
        <dbReference type="EMBL" id="TLE02740.1"/>
    </source>
</evidence>
<dbReference type="RefSeq" id="WP_034362873.1">
    <property type="nucleotide sequence ID" value="NZ_CAJUDB010000001.1"/>
</dbReference>
<protein>
    <submittedName>
        <fullName evidence="2">Type II secretion system protein</fullName>
    </submittedName>
</protein>
<reference evidence="2 3" key="1">
    <citation type="journal article" date="2014" name="Genome Announc.">
        <title>Draft genome sequences of eight enterohepatic helicobacter species isolated from both laboratory and wild rodents.</title>
        <authorList>
            <person name="Sheh A."/>
            <person name="Shen Z."/>
            <person name="Fox J.G."/>
        </authorList>
    </citation>
    <scope>NUCLEOTIDE SEQUENCE [LARGE SCALE GENOMIC DNA]</scope>
    <source>
        <strain evidence="2 3">MIT 01-6451</strain>
    </source>
</reference>
<gene>
    <name evidence="2" type="ORF">LS65_002085</name>
</gene>
<evidence type="ECO:0000313" key="3">
    <source>
        <dbReference type="Proteomes" id="UP000029707"/>
    </source>
</evidence>
<comment type="caution">
    <text evidence="2">The sequence shown here is derived from an EMBL/GenBank/DDBJ whole genome shotgun (WGS) entry which is preliminary data.</text>
</comment>
<keyword evidence="1" id="KW-0472">Membrane</keyword>
<dbReference type="OrthoDB" id="5326037at2"/>
<name>A0A4U8TQ31_9HELI</name>
<keyword evidence="1" id="KW-1133">Transmembrane helix</keyword>